<dbReference type="PANTHER" id="PTHR12631">
    <property type="entry name" value="ALPHA-L-IDURONIDASE"/>
    <property type="match status" value="1"/>
</dbReference>
<accession>A0A853A0H5</accession>
<reference evidence="7 8" key="1">
    <citation type="submission" date="2020-07" db="EMBL/GenBank/DDBJ databases">
        <title>Sequencing the genomes of 1000 actinobacteria strains.</title>
        <authorList>
            <person name="Klenk H.-P."/>
        </authorList>
    </citation>
    <scope>NUCLEOTIDE SEQUENCE [LARGE SCALE GENOMIC DNA]</scope>
    <source>
        <strain evidence="7 8">DSM 42178</strain>
    </source>
</reference>
<evidence type="ECO:0000256" key="5">
    <source>
        <dbReference type="SAM" id="SignalP"/>
    </source>
</evidence>
<dbReference type="InterPro" id="IPR051923">
    <property type="entry name" value="Glycosyl_Hydrolase_39"/>
</dbReference>
<dbReference type="InterPro" id="IPR017853">
    <property type="entry name" value="GH"/>
</dbReference>
<keyword evidence="8" id="KW-1185">Reference proteome</keyword>
<keyword evidence="2" id="KW-0378">Hydrolase</keyword>
<dbReference type="AlphaFoldDB" id="A0A853A0H5"/>
<feature type="compositionally biased region" description="Low complexity" evidence="4">
    <location>
        <begin position="351"/>
        <end position="364"/>
    </location>
</feature>
<evidence type="ECO:0000259" key="6">
    <source>
        <dbReference type="Pfam" id="PF01229"/>
    </source>
</evidence>
<feature type="signal peptide" evidence="5">
    <location>
        <begin position="1"/>
        <end position="20"/>
    </location>
</feature>
<feature type="region of interest" description="Disordered" evidence="4">
    <location>
        <begin position="550"/>
        <end position="595"/>
    </location>
</feature>
<sequence>MAAASAIAALLLLVPVVASRAPGREGEPKPAAEEPRNPPRWGITHTQYSAEFGDEAAVDDARELLAGETLVQNQHIMGWGAMNPEPSPGVHDFAALDARMEIVRATGGHPVITLCCAPDWMKGGEPGSTDWDLIEVAVAPEHFDDFAELAATVARRYPEVRDFIVWNEFKGFWNDSENRWDYEGYTEMYNRVYDTLKAVDPDIRVGGPYLSMEAWSHQDTTQHSDVAGEWGVLDKRVVEAFDYWLAHKHGADFVVVDGSMTTRDQGLVTDEFTATEYFADISRWVKSRTDLPLWWAEWYVESQIGTEQWTDTGGLFGRWPMDRTASPPPSPAGTPAPTGTPPADPPPTGTPPVGAGEPAAAASGWEDGGFPGYEDGIVPSAPPPTVPAPTPQHPASLPPAPAPPEWRAGDHGVPVSLDERRRTAVQAVAMMEMVRGGVDVSLYWNPQTTGGPCPGCLWSPTDQPGGGQVMPMLDVLQGFARAFPAGTPLHEVRVSGGIGGEVAMLAQRHQVVLVNTSDRQAVVRIGDVTVTLQPYEVRGQNICGQQPDACPPLAAPAPSPTAAATPSSLTAPGTAPSPPPAVPVPSRRDQDGEEG</sequence>
<evidence type="ECO:0000256" key="1">
    <source>
        <dbReference type="ARBA" id="ARBA00008875"/>
    </source>
</evidence>
<comment type="caution">
    <text evidence="7">The sequence shown here is derived from an EMBL/GenBank/DDBJ whole genome shotgun (WGS) entry which is preliminary data.</text>
</comment>
<feature type="region of interest" description="Disordered" evidence="4">
    <location>
        <begin position="311"/>
        <end position="404"/>
    </location>
</feature>
<feature type="region of interest" description="Disordered" evidence="4">
    <location>
        <begin position="21"/>
        <end position="42"/>
    </location>
</feature>
<evidence type="ECO:0000256" key="2">
    <source>
        <dbReference type="ARBA" id="ARBA00022801"/>
    </source>
</evidence>
<proteinExistence type="inferred from homology"/>
<organism evidence="7 8">
    <name type="scientific">Allostreptomyces psammosilenae</name>
    <dbReference type="NCBI Taxonomy" id="1892865"/>
    <lineage>
        <taxon>Bacteria</taxon>
        <taxon>Bacillati</taxon>
        <taxon>Actinomycetota</taxon>
        <taxon>Actinomycetes</taxon>
        <taxon>Kitasatosporales</taxon>
        <taxon>Streptomycetaceae</taxon>
        <taxon>Allostreptomyces</taxon>
    </lineage>
</organism>
<comment type="similarity">
    <text evidence="1">Belongs to the glycosyl hydrolase 39 family.</text>
</comment>
<keyword evidence="5" id="KW-0732">Signal</keyword>
<feature type="compositionally biased region" description="Basic and acidic residues" evidence="4">
    <location>
        <begin position="22"/>
        <end position="37"/>
    </location>
</feature>
<protein>
    <recommendedName>
        <fullName evidence="6">Glycosyl hydrolases family 39 N-terminal catalytic domain-containing protein</fullName>
    </recommendedName>
</protein>
<dbReference type="EMBL" id="JACBZD010000002">
    <property type="protein sequence ID" value="NYI08123.1"/>
    <property type="molecule type" value="Genomic_DNA"/>
</dbReference>
<name>A0A853A0H5_9ACTN</name>
<evidence type="ECO:0000256" key="3">
    <source>
        <dbReference type="ARBA" id="ARBA00023295"/>
    </source>
</evidence>
<dbReference type="GO" id="GO:0004553">
    <property type="term" value="F:hydrolase activity, hydrolyzing O-glycosyl compounds"/>
    <property type="evidence" value="ECO:0007669"/>
    <property type="project" value="TreeGrafter"/>
</dbReference>
<feature type="compositionally biased region" description="Low complexity" evidence="4">
    <location>
        <begin position="560"/>
        <end position="574"/>
    </location>
</feature>
<gene>
    <name evidence="7" type="ORF">FHU37_005152</name>
</gene>
<dbReference type="Pfam" id="PF01229">
    <property type="entry name" value="Glyco_hydro_39"/>
    <property type="match status" value="1"/>
</dbReference>
<dbReference type="InterPro" id="IPR049166">
    <property type="entry name" value="GH39_cat"/>
</dbReference>
<dbReference type="Gene3D" id="3.20.20.80">
    <property type="entry name" value="Glycosidases"/>
    <property type="match status" value="1"/>
</dbReference>
<evidence type="ECO:0000313" key="7">
    <source>
        <dbReference type="EMBL" id="NYI08123.1"/>
    </source>
</evidence>
<dbReference type="Proteomes" id="UP000567795">
    <property type="component" value="Unassembled WGS sequence"/>
</dbReference>
<dbReference type="RefSeq" id="WP_312892862.1">
    <property type="nucleotide sequence ID" value="NZ_JACBZD010000002.1"/>
</dbReference>
<evidence type="ECO:0000256" key="4">
    <source>
        <dbReference type="SAM" id="MobiDB-lite"/>
    </source>
</evidence>
<feature type="compositionally biased region" description="Basic and acidic residues" evidence="4">
    <location>
        <begin position="586"/>
        <end position="595"/>
    </location>
</feature>
<feature type="domain" description="Glycosyl hydrolases family 39 N-terminal catalytic" evidence="6">
    <location>
        <begin position="91"/>
        <end position="299"/>
    </location>
</feature>
<feature type="chain" id="PRO_5033062105" description="Glycosyl hydrolases family 39 N-terminal catalytic domain-containing protein" evidence="5">
    <location>
        <begin position="21"/>
        <end position="595"/>
    </location>
</feature>
<feature type="compositionally biased region" description="Pro residues" evidence="4">
    <location>
        <begin position="380"/>
        <end position="404"/>
    </location>
</feature>
<feature type="compositionally biased region" description="Pro residues" evidence="4">
    <location>
        <begin position="326"/>
        <end position="350"/>
    </location>
</feature>
<feature type="compositionally biased region" description="Pro residues" evidence="4">
    <location>
        <begin position="550"/>
        <end position="559"/>
    </location>
</feature>
<keyword evidence="3" id="KW-0326">Glycosidase</keyword>
<dbReference type="PANTHER" id="PTHR12631:SF10">
    <property type="entry name" value="BETA-XYLOSIDASE-LIKE PROTEIN-RELATED"/>
    <property type="match status" value="1"/>
</dbReference>
<dbReference type="SUPFAM" id="SSF51445">
    <property type="entry name" value="(Trans)glycosidases"/>
    <property type="match status" value="1"/>
</dbReference>
<evidence type="ECO:0000313" key="8">
    <source>
        <dbReference type="Proteomes" id="UP000567795"/>
    </source>
</evidence>